<dbReference type="GO" id="GO:0046872">
    <property type="term" value="F:metal ion binding"/>
    <property type="evidence" value="ECO:0007669"/>
    <property type="project" value="UniProtKB-KW"/>
</dbReference>
<feature type="short sequence motif" description="Cx2C motif 1" evidence="9">
    <location>
        <begin position="311"/>
        <end position="314"/>
    </location>
</feature>
<comment type="subcellular location">
    <subcellularLocation>
        <location evidence="9">Cytoplasm</location>
    </subcellularLocation>
    <subcellularLocation>
        <location evidence="9">Mitochondrion intermembrane space</location>
    </subcellularLocation>
</comment>
<dbReference type="GO" id="GO:0005758">
    <property type="term" value="C:mitochondrial intermembrane space"/>
    <property type="evidence" value="ECO:0007669"/>
    <property type="project" value="UniProtKB-SubCell"/>
</dbReference>
<dbReference type="InterPro" id="IPR031838">
    <property type="entry name" value="Dre2_N"/>
</dbReference>
<dbReference type="Pfam" id="PF16803">
    <property type="entry name" value="DRE2_N"/>
    <property type="match status" value="1"/>
</dbReference>
<dbReference type="GO" id="GO:0016226">
    <property type="term" value="P:iron-sulfur cluster assembly"/>
    <property type="evidence" value="ECO:0007669"/>
    <property type="project" value="UniProtKB-UniRule"/>
</dbReference>
<dbReference type="InterPro" id="IPR046408">
    <property type="entry name" value="CIAPIN1"/>
</dbReference>
<feature type="binding site" evidence="9">
    <location>
        <position position="322"/>
    </location>
    <ligand>
        <name>[4Fe-4S] cluster</name>
        <dbReference type="ChEBI" id="CHEBI:49883"/>
    </ligand>
</feature>
<keyword evidence="8 9" id="KW-0496">Mitochondrion</keyword>
<keyword evidence="7 9" id="KW-0411">Iron-sulfur</keyword>
<dbReference type="AlphaFoldDB" id="A0A0F7SWK1"/>
<dbReference type="GO" id="GO:0051537">
    <property type="term" value="F:2 iron, 2 sulfur cluster binding"/>
    <property type="evidence" value="ECO:0007669"/>
    <property type="project" value="UniProtKB-UniRule"/>
</dbReference>
<organism evidence="13">
    <name type="scientific">Phaffia rhodozyma</name>
    <name type="common">Yeast</name>
    <name type="synonym">Xanthophyllomyces dendrorhous</name>
    <dbReference type="NCBI Taxonomy" id="264483"/>
    <lineage>
        <taxon>Eukaryota</taxon>
        <taxon>Fungi</taxon>
        <taxon>Dikarya</taxon>
        <taxon>Basidiomycota</taxon>
        <taxon>Agaricomycotina</taxon>
        <taxon>Tremellomycetes</taxon>
        <taxon>Cystofilobasidiales</taxon>
        <taxon>Mrakiaceae</taxon>
        <taxon>Phaffia</taxon>
    </lineage>
</organism>
<evidence type="ECO:0000256" key="4">
    <source>
        <dbReference type="ARBA" id="ARBA00022490"/>
    </source>
</evidence>
<keyword evidence="9" id="KW-0001">2Fe-2S</keyword>
<dbReference type="PANTHER" id="PTHR13273:SF14">
    <property type="entry name" value="ANAMORSIN"/>
    <property type="match status" value="1"/>
</dbReference>
<evidence type="ECO:0000259" key="11">
    <source>
        <dbReference type="Pfam" id="PF05093"/>
    </source>
</evidence>
<dbReference type="GO" id="GO:0051539">
    <property type="term" value="F:4 iron, 4 sulfur cluster binding"/>
    <property type="evidence" value="ECO:0007669"/>
    <property type="project" value="UniProtKB-KW"/>
</dbReference>
<feature type="short sequence motif" description="Cx2C motif 2" evidence="9">
    <location>
        <begin position="322"/>
        <end position="325"/>
    </location>
</feature>
<feature type="binding site" evidence="9">
    <location>
        <position position="325"/>
    </location>
    <ligand>
        <name>[4Fe-4S] cluster</name>
        <dbReference type="ChEBI" id="CHEBI:49883"/>
    </ligand>
</feature>
<feature type="binding site" evidence="9">
    <location>
        <position position="220"/>
    </location>
    <ligand>
        <name>[2Fe-2S] cluster</name>
        <dbReference type="ChEBI" id="CHEBI:190135"/>
    </ligand>
</feature>
<evidence type="ECO:0000259" key="12">
    <source>
        <dbReference type="Pfam" id="PF16803"/>
    </source>
</evidence>
<evidence type="ECO:0000256" key="8">
    <source>
        <dbReference type="ARBA" id="ARBA00023128"/>
    </source>
</evidence>
<dbReference type="GO" id="GO:0009055">
    <property type="term" value="F:electron transfer activity"/>
    <property type="evidence" value="ECO:0007669"/>
    <property type="project" value="UniProtKB-UniRule"/>
</dbReference>
<reference evidence="13" key="1">
    <citation type="submission" date="2014-08" db="EMBL/GenBank/DDBJ databases">
        <authorList>
            <person name="Sharma Rahul"/>
            <person name="Thines Marco"/>
        </authorList>
    </citation>
    <scope>NUCLEOTIDE SEQUENCE</scope>
</reference>
<feature type="binding site" evidence="9">
    <location>
        <position position="240"/>
    </location>
    <ligand>
        <name>[2Fe-2S] cluster</name>
        <dbReference type="ChEBI" id="CHEBI:190135"/>
    </ligand>
</feature>
<feature type="binding site" evidence="9">
    <location>
        <position position="314"/>
    </location>
    <ligand>
        <name>[4Fe-4S] cluster</name>
        <dbReference type="ChEBI" id="CHEBI:49883"/>
    </ligand>
</feature>
<evidence type="ECO:0000256" key="2">
    <source>
        <dbReference type="ARBA" id="ARBA00008169"/>
    </source>
</evidence>
<evidence type="ECO:0000256" key="9">
    <source>
        <dbReference type="HAMAP-Rule" id="MF_03115"/>
    </source>
</evidence>
<comment type="cofactor">
    <cofactor evidence="9">
        <name>[2Fe-2S] cluster</name>
        <dbReference type="ChEBI" id="CHEBI:190135"/>
    </cofactor>
</comment>
<evidence type="ECO:0000256" key="1">
    <source>
        <dbReference type="ARBA" id="ARBA00001966"/>
    </source>
</evidence>
<accession>A0A0F7SWK1</accession>
<feature type="compositionally biased region" description="Low complexity" evidence="10">
    <location>
        <begin position="191"/>
        <end position="210"/>
    </location>
</feature>
<evidence type="ECO:0000256" key="10">
    <source>
        <dbReference type="SAM" id="MobiDB-lite"/>
    </source>
</evidence>
<evidence type="ECO:0000256" key="3">
    <source>
        <dbReference type="ARBA" id="ARBA00022485"/>
    </source>
</evidence>
<evidence type="ECO:0000256" key="6">
    <source>
        <dbReference type="ARBA" id="ARBA00023004"/>
    </source>
</evidence>
<keyword evidence="4 9" id="KW-0963">Cytoplasm</keyword>
<sequence>MSLSADDLPVGLSSSSTLTSSSSITSPVGPQLVIGSLSLGEEYQRTIAELERTSKGSNEVQKFLVDRIVDGAAILPSTHFVEIHLVLPSEFLNPQLPPTLHSQIISALVPTTGRLYIRLPTTGPTEHTTLIESLVSSGLTSVPSSSSSSDSHLVFAKSSGETLSSAAAAQGGARLLKRPKNRAQKSAIWALSSGTSSPTGSGTITPSSLLTEDDLKRPVCELPTGDKGVKRKRACKGCTCGLAELEEEEEEEEKKKTVAALAPVLNFDLTDDVPDALLAKASFGISKPVAAEERARLKAAAAAAPKATSSCGNCYLGDAFRCGGCPYAGLPAFEPGQQVVLGSFGDDDV</sequence>
<feature type="domain" description="Anamorsin C-terminal" evidence="11">
    <location>
        <begin position="226"/>
        <end position="340"/>
    </location>
</feature>
<dbReference type="InterPro" id="IPR007785">
    <property type="entry name" value="Anamorsin"/>
</dbReference>
<comment type="similarity">
    <text evidence="2 9">Belongs to the anamorsin family.</text>
</comment>
<comment type="domain">
    <text evidence="9">The C-terminal domain binds 2 Fe-S clusters but is otherwise mostly in an intrinsically disordered conformation.</text>
</comment>
<feature type="binding site" evidence="9">
    <location>
        <position position="238"/>
    </location>
    <ligand>
        <name>[2Fe-2S] cluster</name>
        <dbReference type="ChEBI" id="CHEBI:190135"/>
    </ligand>
</feature>
<comment type="domain">
    <text evidence="9">The twin Cx2C motifs are involved in the recognition by the mitochondrial MIA40-ERV1 disulfide relay system. The formation of 2 disulfide bonds in the Cx2C motifs through dithiol/disulfide exchange reactions effectively traps the protein in the mitochondrial intermembrane space.</text>
</comment>
<keyword evidence="6 9" id="KW-0408">Iron</keyword>
<dbReference type="EMBL" id="LN483166">
    <property type="protein sequence ID" value="CED84453.1"/>
    <property type="molecule type" value="Genomic_DNA"/>
</dbReference>
<dbReference type="Pfam" id="PF05093">
    <property type="entry name" value="CIAPIN1"/>
    <property type="match status" value="1"/>
</dbReference>
<feature type="domain" description="Fe-S cluster assembly protein Dre2 N-terminal" evidence="12">
    <location>
        <begin position="49"/>
        <end position="132"/>
    </location>
</feature>
<proteinExistence type="inferred from homology"/>
<dbReference type="HAMAP" id="MF_03115">
    <property type="entry name" value="Anamorsin"/>
    <property type="match status" value="1"/>
</dbReference>
<keyword evidence="5 9" id="KW-0479">Metal-binding</keyword>
<feature type="binding site" evidence="9">
    <location>
        <position position="235"/>
    </location>
    <ligand>
        <name>[2Fe-2S] cluster</name>
        <dbReference type="ChEBI" id="CHEBI:190135"/>
    </ligand>
</feature>
<comment type="domain">
    <text evidence="9">The N-terminal domain has structural similarity with S-adenosyl-L-methionine-dependent methyltransferases, but does not bind S-adenosyl-L-methionine. It is required for correct assembly of the 2 Fe-S clusters.</text>
</comment>
<feature type="binding site" evidence="9">
    <location>
        <position position="311"/>
    </location>
    <ligand>
        <name>[4Fe-4S] cluster</name>
        <dbReference type="ChEBI" id="CHEBI:49883"/>
    </ligand>
</feature>
<evidence type="ECO:0000256" key="5">
    <source>
        <dbReference type="ARBA" id="ARBA00022723"/>
    </source>
</evidence>
<evidence type="ECO:0000313" key="13">
    <source>
        <dbReference type="EMBL" id="CED84453.1"/>
    </source>
</evidence>
<feature type="region of interest" description="Fe-S binding site B" evidence="9">
    <location>
        <begin position="311"/>
        <end position="325"/>
    </location>
</feature>
<comment type="cofactor">
    <cofactor evidence="1 9">
        <name>[4Fe-4S] cluster</name>
        <dbReference type="ChEBI" id="CHEBI:49883"/>
    </cofactor>
</comment>
<keyword evidence="3 9" id="KW-0004">4Fe-4S</keyword>
<feature type="region of interest" description="Disordered" evidence="10">
    <location>
        <begin position="190"/>
        <end position="210"/>
    </location>
</feature>
<evidence type="ECO:0000256" key="7">
    <source>
        <dbReference type="ARBA" id="ARBA00023014"/>
    </source>
</evidence>
<name>A0A0F7SWK1_PHARH</name>
<dbReference type="PANTHER" id="PTHR13273">
    <property type="entry name" value="ANAMORSIN"/>
    <property type="match status" value="1"/>
</dbReference>
<comment type="caution">
    <text evidence="9">Lacks conserved residue(s) required for the propagation of feature annotation.</text>
</comment>
<protein>
    <submittedName>
        <fullName evidence="13">Protein DRE2, required for cell viability</fullName>
    </submittedName>
</protein>